<feature type="domain" description="GST C-terminal" evidence="4">
    <location>
        <begin position="83"/>
        <end position="207"/>
    </location>
</feature>
<dbReference type="CDD" id="cd03205">
    <property type="entry name" value="GST_C_6"/>
    <property type="match status" value="1"/>
</dbReference>
<dbReference type="NCBIfam" id="NF007682">
    <property type="entry name" value="PRK10357.1"/>
    <property type="match status" value="1"/>
</dbReference>
<dbReference type="GO" id="GO:0005737">
    <property type="term" value="C:cytoplasm"/>
    <property type="evidence" value="ECO:0007669"/>
    <property type="project" value="TreeGrafter"/>
</dbReference>
<dbReference type="Gene3D" id="1.20.1050.10">
    <property type="match status" value="1"/>
</dbReference>
<sequence>MKLVGSYTSPFVRKLSILLLEKGITFEFINELPYNADNGVAQFNPLGKVPVLVTEEGECWFDSPIIAEYIELMNVAPAMLPRDPLESLRVRKIEALADGIMDAGLVSVREQARPAAQQSEDELLRQREKINRSLDVLEGYLVDGTLKTDTVNLATIAIACAVGYLNFRRVAPGWCVDRPHLVKLVENLFSRESFCSHRTAQRLDARYVLLTHLTLQSVVMLNALLRVRGP</sequence>
<evidence type="ECO:0000256" key="1">
    <source>
        <dbReference type="ARBA" id="ARBA00009929"/>
    </source>
</evidence>
<evidence type="ECO:0000259" key="3">
    <source>
        <dbReference type="PROSITE" id="PS50404"/>
    </source>
</evidence>
<dbReference type="InterPro" id="IPR004045">
    <property type="entry name" value="Glutathione_S-Trfase_N"/>
</dbReference>
<dbReference type="FunFam" id="1.20.1050.10:FF:000011">
    <property type="entry name" value="Predicted glutathione S-transferase"/>
    <property type="match status" value="1"/>
</dbReference>
<evidence type="ECO:0000313" key="6">
    <source>
        <dbReference type="Proteomes" id="UP000254052"/>
    </source>
</evidence>
<accession>A0A377AMC9</accession>
<dbReference type="InterPro" id="IPR050983">
    <property type="entry name" value="GST_Omega/HSP26"/>
</dbReference>
<protein>
    <recommendedName>
        <fullName evidence="2">Uncharacterized GST-like protein YibF</fullName>
    </recommendedName>
</protein>
<dbReference type="Pfam" id="PF13409">
    <property type="entry name" value="GST_N_2"/>
    <property type="match status" value="1"/>
</dbReference>
<evidence type="ECO:0000259" key="4">
    <source>
        <dbReference type="PROSITE" id="PS50405"/>
    </source>
</evidence>
<dbReference type="InterPro" id="IPR036249">
    <property type="entry name" value="Thioredoxin-like_sf"/>
</dbReference>
<reference evidence="5 6" key="1">
    <citation type="submission" date="2018-06" db="EMBL/GenBank/DDBJ databases">
        <authorList>
            <consortium name="Pathogen Informatics"/>
            <person name="Doyle S."/>
        </authorList>
    </citation>
    <scope>NUCLEOTIDE SEQUENCE [LARGE SCALE GENOMIC DNA]</scope>
    <source>
        <strain evidence="5 6">NCTC9962</strain>
    </source>
</reference>
<dbReference type="AlphaFoldDB" id="A0A377AMC9"/>
<dbReference type="Proteomes" id="UP000254052">
    <property type="component" value="Unassembled WGS sequence"/>
</dbReference>
<comment type="similarity">
    <text evidence="1">Belongs to the GST superfamily. HSP26 family.</text>
</comment>
<keyword evidence="5" id="KW-0808">Transferase</keyword>
<gene>
    <name evidence="5" type="ORF">NCTC9962_01148</name>
</gene>
<dbReference type="PANTHER" id="PTHR43968:SF6">
    <property type="entry name" value="GLUTATHIONE S-TRANSFERASE OMEGA"/>
    <property type="match status" value="1"/>
</dbReference>
<dbReference type="InterPro" id="IPR010987">
    <property type="entry name" value="Glutathione-S-Trfase_C-like"/>
</dbReference>
<name>A0A377AMC9_ECOLX</name>
<dbReference type="PROSITE" id="PS50405">
    <property type="entry name" value="GST_CTER"/>
    <property type="match status" value="1"/>
</dbReference>
<dbReference type="Gene3D" id="3.40.30.10">
    <property type="entry name" value="Glutaredoxin"/>
    <property type="match status" value="1"/>
</dbReference>
<dbReference type="InterPro" id="IPR004046">
    <property type="entry name" value="GST_C"/>
</dbReference>
<proteinExistence type="inferred from homology"/>
<dbReference type="EMBL" id="UGED01000004">
    <property type="protein sequence ID" value="STL19651.1"/>
    <property type="molecule type" value="Genomic_DNA"/>
</dbReference>
<dbReference type="PROSITE" id="PS50404">
    <property type="entry name" value="GST_NTER"/>
    <property type="match status" value="1"/>
</dbReference>
<dbReference type="GO" id="GO:0016740">
    <property type="term" value="F:transferase activity"/>
    <property type="evidence" value="ECO:0007669"/>
    <property type="project" value="UniProtKB-KW"/>
</dbReference>
<evidence type="ECO:0000256" key="2">
    <source>
        <dbReference type="ARBA" id="ARBA00068473"/>
    </source>
</evidence>
<dbReference type="SUPFAM" id="SSF47616">
    <property type="entry name" value="GST C-terminal domain-like"/>
    <property type="match status" value="1"/>
</dbReference>
<evidence type="ECO:0000313" key="5">
    <source>
        <dbReference type="EMBL" id="STL19651.1"/>
    </source>
</evidence>
<dbReference type="SMR" id="A0A377AMC9"/>
<organism evidence="5 6">
    <name type="scientific">Escherichia coli</name>
    <dbReference type="NCBI Taxonomy" id="562"/>
    <lineage>
        <taxon>Bacteria</taxon>
        <taxon>Pseudomonadati</taxon>
        <taxon>Pseudomonadota</taxon>
        <taxon>Gammaproteobacteria</taxon>
        <taxon>Enterobacterales</taxon>
        <taxon>Enterobacteriaceae</taxon>
        <taxon>Escherichia</taxon>
    </lineage>
</organism>
<dbReference type="SUPFAM" id="SSF52833">
    <property type="entry name" value="Thioredoxin-like"/>
    <property type="match status" value="1"/>
</dbReference>
<feature type="domain" description="GST N-terminal" evidence="3">
    <location>
        <begin position="1"/>
        <end position="78"/>
    </location>
</feature>
<dbReference type="FunFam" id="3.40.30.10:FF:000038">
    <property type="entry name" value="Predicted glutathione S-transferase"/>
    <property type="match status" value="1"/>
</dbReference>
<dbReference type="Pfam" id="PF00043">
    <property type="entry name" value="GST_C"/>
    <property type="match status" value="1"/>
</dbReference>
<dbReference type="PANTHER" id="PTHR43968">
    <property type="match status" value="1"/>
</dbReference>
<dbReference type="InterPro" id="IPR036282">
    <property type="entry name" value="Glutathione-S-Trfase_C_sf"/>
</dbReference>